<organism evidence="6 7">
    <name type="scientific">Mycobacterium bourgelatii</name>
    <dbReference type="NCBI Taxonomy" id="1273442"/>
    <lineage>
        <taxon>Bacteria</taxon>
        <taxon>Bacillati</taxon>
        <taxon>Actinomycetota</taxon>
        <taxon>Actinomycetes</taxon>
        <taxon>Mycobacteriales</taxon>
        <taxon>Mycobacteriaceae</taxon>
        <taxon>Mycobacterium</taxon>
    </lineage>
</organism>
<dbReference type="PANTHER" id="PTHR43884:SF20">
    <property type="entry name" value="ACYL-COA DEHYDROGENASE FADE28"/>
    <property type="match status" value="1"/>
</dbReference>
<dbReference type="SUPFAM" id="SSF47203">
    <property type="entry name" value="Acyl-CoA dehydrogenase C-terminal domain-like"/>
    <property type="match status" value="1"/>
</dbReference>
<keyword evidence="1" id="KW-0285">Flavoprotein</keyword>
<evidence type="ECO:0000313" key="6">
    <source>
        <dbReference type="EMBL" id="GFG88704.1"/>
    </source>
</evidence>
<protein>
    <submittedName>
        <fullName evidence="6">Putative acyl-CoA dehydrogenase</fullName>
    </submittedName>
</protein>
<dbReference type="RefSeq" id="WP_240355354.1">
    <property type="nucleotide sequence ID" value="NZ_BLKZ01000001.1"/>
</dbReference>
<evidence type="ECO:0000256" key="1">
    <source>
        <dbReference type="ARBA" id="ARBA00022630"/>
    </source>
</evidence>
<keyword evidence="3" id="KW-0560">Oxidoreductase</keyword>
<evidence type="ECO:0000256" key="4">
    <source>
        <dbReference type="SAM" id="MobiDB-lite"/>
    </source>
</evidence>
<accession>A0A7I9YJ49</accession>
<dbReference type="Proteomes" id="UP000465360">
    <property type="component" value="Unassembled WGS sequence"/>
</dbReference>
<evidence type="ECO:0000256" key="3">
    <source>
        <dbReference type="ARBA" id="ARBA00023002"/>
    </source>
</evidence>
<gene>
    <name evidence="6" type="ORF">MBOU_07460</name>
</gene>
<dbReference type="AlphaFoldDB" id="A0A7I9YJ49"/>
<reference evidence="6 7" key="1">
    <citation type="journal article" date="2019" name="Emerg. Microbes Infect.">
        <title>Comprehensive subspecies identification of 175 nontuberculous mycobacteria species based on 7547 genomic profiles.</title>
        <authorList>
            <person name="Matsumoto Y."/>
            <person name="Kinjo T."/>
            <person name="Motooka D."/>
            <person name="Nabeya D."/>
            <person name="Jung N."/>
            <person name="Uechi K."/>
            <person name="Horii T."/>
            <person name="Iida T."/>
            <person name="Fujita J."/>
            <person name="Nakamura S."/>
        </authorList>
    </citation>
    <scope>NUCLEOTIDE SEQUENCE [LARGE SCALE GENOMIC DNA]</scope>
    <source>
        <strain evidence="6 7">JCM 30725</strain>
    </source>
</reference>
<dbReference type="EMBL" id="BLKZ01000001">
    <property type="protein sequence ID" value="GFG88704.1"/>
    <property type="molecule type" value="Genomic_DNA"/>
</dbReference>
<dbReference type="InterPro" id="IPR009075">
    <property type="entry name" value="AcylCo_DH/oxidase_C"/>
</dbReference>
<proteinExistence type="predicted"/>
<evidence type="ECO:0000313" key="7">
    <source>
        <dbReference type="Proteomes" id="UP000465360"/>
    </source>
</evidence>
<evidence type="ECO:0000256" key="2">
    <source>
        <dbReference type="ARBA" id="ARBA00022827"/>
    </source>
</evidence>
<keyword evidence="2" id="KW-0274">FAD</keyword>
<dbReference type="InterPro" id="IPR036250">
    <property type="entry name" value="AcylCo_DH-like_C"/>
</dbReference>
<feature type="domain" description="Acyl-CoA dehydrogenase/oxidase C-terminal" evidence="5">
    <location>
        <begin position="219"/>
        <end position="352"/>
    </location>
</feature>
<feature type="region of interest" description="Disordered" evidence="4">
    <location>
        <begin position="1"/>
        <end position="21"/>
    </location>
</feature>
<dbReference type="Pfam" id="PF00441">
    <property type="entry name" value="Acyl-CoA_dh_1"/>
    <property type="match status" value="1"/>
</dbReference>
<keyword evidence="7" id="KW-1185">Reference proteome</keyword>
<name>A0A7I9YJ49_MYCBU</name>
<feature type="compositionally biased region" description="Low complexity" evidence="4">
    <location>
        <begin position="1"/>
        <end position="18"/>
    </location>
</feature>
<sequence length="362" mass="38360">MSVTETAETAGTSETSGTPKMFEFTAEQDALREVLREYFAATATLDGHLRWRRLLTEVGADDILLGGDESDSTATELSILAEEAGAALSGAAVVSAAALAPLLDDGDWASVAAPVRRGQHGVSAAISLTGFGEPGHWAAGTVQPLWDFDDDALVIVDDHVDGEPAIIAFAGASVGLQRLSGLDLSRSLGRITRRDSPPLLVRAAAGDALKAIRRRTDLVISAELLGVSQWALDATVEYVAQRVQFGRTVGSFQAIKHRLADLLAQVELARSAVYGAAWQLEYRPSAAQTDVDLAVAAVLAREAAVDVTKAAVQLHGGIGITWEHWAHRYLRRAHSVIALTGAPGLHRRRLAALVDARDGVDD</sequence>
<comment type="caution">
    <text evidence="6">The sequence shown here is derived from an EMBL/GenBank/DDBJ whole genome shotgun (WGS) entry which is preliminary data.</text>
</comment>
<dbReference type="Gene3D" id="1.20.140.10">
    <property type="entry name" value="Butyryl-CoA Dehydrogenase, subunit A, domain 3"/>
    <property type="match status" value="1"/>
</dbReference>
<dbReference type="PANTHER" id="PTHR43884">
    <property type="entry name" value="ACYL-COA DEHYDROGENASE"/>
    <property type="match status" value="1"/>
</dbReference>
<evidence type="ECO:0000259" key="5">
    <source>
        <dbReference type="Pfam" id="PF00441"/>
    </source>
</evidence>
<dbReference type="GO" id="GO:0003995">
    <property type="term" value="F:acyl-CoA dehydrogenase activity"/>
    <property type="evidence" value="ECO:0007669"/>
    <property type="project" value="TreeGrafter"/>
</dbReference>